<dbReference type="OrthoDB" id="1274252at2759"/>
<proteinExistence type="predicted"/>
<evidence type="ECO:0000313" key="1">
    <source>
        <dbReference type="Proteomes" id="UP000189701"/>
    </source>
</evidence>
<reference evidence="1" key="1">
    <citation type="journal article" date="2013" name="Genome Biol.">
        <title>Reference genomes and transcriptomes of Nicotiana sylvestris and Nicotiana tomentosiformis.</title>
        <authorList>
            <person name="Sierro N."/>
            <person name="Battey J.N."/>
            <person name="Ouadi S."/>
            <person name="Bovet L."/>
            <person name="Goepfert S."/>
            <person name="Bakaher N."/>
            <person name="Peitsch M.C."/>
            <person name="Ivanov N.V."/>
        </authorList>
    </citation>
    <scope>NUCLEOTIDE SEQUENCE [LARGE SCALE GENOMIC DNA]</scope>
</reference>
<name>A0A1U7VMI0_NICSY</name>
<dbReference type="AlphaFoldDB" id="A0A1U7VMI0"/>
<gene>
    <name evidence="2" type="primary">LOC104215031</name>
</gene>
<dbReference type="RefSeq" id="XP_009763070.1">
    <property type="nucleotide sequence ID" value="XM_009764768.1"/>
</dbReference>
<dbReference type="Proteomes" id="UP000189701">
    <property type="component" value="Unplaced"/>
</dbReference>
<organism evidence="1 2">
    <name type="scientific">Nicotiana sylvestris</name>
    <name type="common">Wood tobacco</name>
    <name type="synonym">South American tobacco</name>
    <dbReference type="NCBI Taxonomy" id="4096"/>
    <lineage>
        <taxon>Eukaryota</taxon>
        <taxon>Viridiplantae</taxon>
        <taxon>Streptophyta</taxon>
        <taxon>Embryophyta</taxon>
        <taxon>Tracheophyta</taxon>
        <taxon>Spermatophyta</taxon>
        <taxon>Magnoliopsida</taxon>
        <taxon>eudicotyledons</taxon>
        <taxon>Gunneridae</taxon>
        <taxon>Pentapetalae</taxon>
        <taxon>asterids</taxon>
        <taxon>lamiids</taxon>
        <taxon>Solanales</taxon>
        <taxon>Solanaceae</taxon>
        <taxon>Nicotianoideae</taxon>
        <taxon>Nicotianeae</taxon>
        <taxon>Nicotiana</taxon>
    </lineage>
</organism>
<accession>A0A1U7VMI0</accession>
<keyword evidence="1" id="KW-1185">Reference proteome</keyword>
<dbReference type="PANTHER" id="PTHR34222:SF82">
    <property type="entry name" value="CCHC-TYPE DOMAIN-CONTAINING PROTEIN"/>
    <property type="match status" value="1"/>
</dbReference>
<sequence>MRITILGRNKIGSIEGNCKKEDYGTNLTDLAIATANQGTSSIVTYFSKLHELWAEFDCLAPAGCDCPKSSEYKIFMWRQKLSQFLMGLNETYEQAREQIMMIDPLPTVNQDYSMLMERESLRSMANLVVPGDNVKMTAMLNTKGFILKSPGRIIICYMIIAK</sequence>
<protein>
    <submittedName>
        <fullName evidence="2">Uncharacterized protein LOC104215031</fullName>
    </submittedName>
</protein>
<evidence type="ECO:0000313" key="2">
    <source>
        <dbReference type="RefSeq" id="XP_009763070.1"/>
    </source>
</evidence>
<dbReference type="PANTHER" id="PTHR34222">
    <property type="entry name" value="GAG_PRE-INTEGRS DOMAIN-CONTAINING PROTEIN"/>
    <property type="match status" value="1"/>
</dbReference>
<reference evidence="2" key="2">
    <citation type="submission" date="2025-08" db="UniProtKB">
        <authorList>
            <consortium name="RefSeq"/>
        </authorList>
    </citation>
    <scope>IDENTIFICATION</scope>
    <source>
        <tissue evidence="2">Leaf</tissue>
    </source>
</reference>